<dbReference type="Gene3D" id="1.20.120.910">
    <property type="entry name" value="DksA, coiled-coil domain"/>
    <property type="match status" value="1"/>
</dbReference>
<dbReference type="EMBL" id="QPIJ01000097">
    <property type="protein sequence ID" value="RCV85806.1"/>
    <property type="molecule type" value="Genomic_DNA"/>
</dbReference>
<dbReference type="AlphaFoldDB" id="A0A368TNC2"/>
<dbReference type="Proteomes" id="UP000253204">
    <property type="component" value="Unassembled WGS sequence"/>
</dbReference>
<proteinExistence type="predicted"/>
<accession>A0A368TNC2</accession>
<evidence type="ECO:0000256" key="1">
    <source>
        <dbReference type="PROSITE-ProRule" id="PRU00510"/>
    </source>
</evidence>
<reference evidence="2 3" key="1">
    <citation type="submission" date="2018-07" db="EMBL/GenBank/DDBJ databases">
        <title>Halomonas rutogse sp. nov., isolated from Lake TangqianCo on Tibetan Plateau.</title>
        <authorList>
            <person name="Lu H."/>
            <person name="Xing P."/>
            <person name="Wu Q."/>
        </authorList>
    </citation>
    <scope>NUCLEOTIDE SEQUENCE [LARGE SCALE GENOMIC DNA]</scope>
    <source>
        <strain evidence="2 3">TQ8S</strain>
    </source>
</reference>
<dbReference type="RefSeq" id="WP_114488662.1">
    <property type="nucleotide sequence ID" value="NZ_CBCSHM010000116.1"/>
</dbReference>
<dbReference type="PROSITE" id="PS51128">
    <property type="entry name" value="ZF_DKSA_2"/>
    <property type="match status" value="1"/>
</dbReference>
<keyword evidence="3" id="KW-1185">Reference proteome</keyword>
<organism evidence="2 3">
    <name type="scientific">Vreelandella rituensis</name>
    <dbReference type="NCBI Taxonomy" id="2282306"/>
    <lineage>
        <taxon>Bacteria</taxon>
        <taxon>Pseudomonadati</taxon>
        <taxon>Pseudomonadota</taxon>
        <taxon>Gammaproteobacteria</taxon>
        <taxon>Oceanospirillales</taxon>
        <taxon>Halomonadaceae</taxon>
        <taxon>Vreelandella</taxon>
    </lineage>
</organism>
<evidence type="ECO:0000313" key="3">
    <source>
        <dbReference type="Proteomes" id="UP000253204"/>
    </source>
</evidence>
<name>A0A368TNC2_9GAMM</name>
<dbReference type="PANTHER" id="PTHR33823:SF2">
    <property type="entry name" value="RNA POLYMERASE-BINDING TRANSCRIPTION FACTOR DKSA"/>
    <property type="match status" value="1"/>
</dbReference>
<protein>
    <submittedName>
        <fullName evidence="2">TraR/DksA family transcriptional regulator</fullName>
    </submittedName>
</protein>
<dbReference type="OrthoDB" id="6064855at2"/>
<evidence type="ECO:0000313" key="2">
    <source>
        <dbReference type="EMBL" id="RCV85806.1"/>
    </source>
</evidence>
<feature type="zinc finger region" description="dksA C4-type" evidence="1">
    <location>
        <begin position="87"/>
        <end position="111"/>
    </location>
</feature>
<gene>
    <name evidence="2" type="ORF">DU506_20255</name>
</gene>
<sequence>MNHPQLDMQHIRQRLQNQRQELLAESLESEASRKTVMLDQTTVGRLSRMDALQAQAMAEAEENRRQLQIKRIDSALLRIDNAELGECIECGEWIGVRRLESDPTLLKCIECAK</sequence>
<comment type="caution">
    <text evidence="2">The sequence shown here is derived from an EMBL/GenBank/DDBJ whole genome shotgun (WGS) entry which is preliminary data.</text>
</comment>
<dbReference type="PANTHER" id="PTHR33823">
    <property type="entry name" value="RNA POLYMERASE-BINDING TRANSCRIPTION FACTOR DKSA-RELATED"/>
    <property type="match status" value="1"/>
</dbReference>